<comment type="caution">
    <text evidence="7">The sequence shown here is derived from an EMBL/GenBank/DDBJ whole genome shotgun (WGS) entry which is preliminary data.</text>
</comment>
<dbReference type="Proteomes" id="UP001612741">
    <property type="component" value="Unassembled WGS sequence"/>
</dbReference>
<keyword evidence="5" id="KW-0812">Transmembrane</keyword>
<evidence type="ECO:0000256" key="1">
    <source>
        <dbReference type="ARBA" id="ARBA00022679"/>
    </source>
</evidence>
<evidence type="ECO:0000313" key="8">
    <source>
        <dbReference type="Proteomes" id="UP001612741"/>
    </source>
</evidence>
<organism evidence="7 8">
    <name type="scientific">Nonomuraea typhae</name>
    <dbReference type="NCBI Taxonomy" id="2603600"/>
    <lineage>
        <taxon>Bacteria</taxon>
        <taxon>Bacillati</taxon>
        <taxon>Actinomycetota</taxon>
        <taxon>Actinomycetes</taxon>
        <taxon>Streptosporangiales</taxon>
        <taxon>Streptosporangiaceae</taxon>
        <taxon>Nonomuraea</taxon>
    </lineage>
</organism>
<keyword evidence="4" id="KW-0067">ATP-binding</keyword>
<feature type="transmembrane region" description="Helical" evidence="5">
    <location>
        <begin position="361"/>
        <end position="381"/>
    </location>
</feature>
<gene>
    <name evidence="7" type="ORF">ACIBG2_43060</name>
</gene>
<dbReference type="Gene3D" id="3.30.200.20">
    <property type="entry name" value="Phosphorylase Kinase, domain 1"/>
    <property type="match status" value="1"/>
</dbReference>
<dbReference type="PROSITE" id="PS00108">
    <property type="entry name" value="PROTEIN_KINASE_ST"/>
    <property type="match status" value="1"/>
</dbReference>
<feature type="transmembrane region" description="Helical" evidence="5">
    <location>
        <begin position="419"/>
        <end position="439"/>
    </location>
</feature>
<feature type="transmembrane region" description="Helical" evidence="5">
    <location>
        <begin position="328"/>
        <end position="349"/>
    </location>
</feature>
<evidence type="ECO:0000256" key="2">
    <source>
        <dbReference type="ARBA" id="ARBA00022741"/>
    </source>
</evidence>
<evidence type="ECO:0000259" key="6">
    <source>
        <dbReference type="PROSITE" id="PS50011"/>
    </source>
</evidence>
<feature type="transmembrane region" description="Helical" evidence="5">
    <location>
        <begin position="446"/>
        <end position="465"/>
    </location>
</feature>
<feature type="transmembrane region" description="Helical" evidence="5">
    <location>
        <begin position="485"/>
        <end position="507"/>
    </location>
</feature>
<keyword evidence="8" id="KW-1185">Reference proteome</keyword>
<dbReference type="Gene3D" id="1.10.510.10">
    <property type="entry name" value="Transferase(Phosphotransferase) domain 1"/>
    <property type="match status" value="1"/>
</dbReference>
<dbReference type="RefSeq" id="WP_397089980.1">
    <property type="nucleotide sequence ID" value="NZ_JBITGY010000014.1"/>
</dbReference>
<dbReference type="InterPro" id="IPR000719">
    <property type="entry name" value="Prot_kinase_dom"/>
</dbReference>
<dbReference type="EMBL" id="JBITGY010000014">
    <property type="protein sequence ID" value="MFI6504224.1"/>
    <property type="molecule type" value="Genomic_DNA"/>
</dbReference>
<dbReference type="PANTHER" id="PTHR43289:SF34">
    <property type="entry name" value="SERINE_THREONINE-PROTEIN KINASE YBDM-RELATED"/>
    <property type="match status" value="1"/>
</dbReference>
<keyword evidence="2" id="KW-0547">Nucleotide-binding</keyword>
<dbReference type="InterPro" id="IPR011009">
    <property type="entry name" value="Kinase-like_dom_sf"/>
</dbReference>
<dbReference type="InterPro" id="IPR008271">
    <property type="entry name" value="Ser/Thr_kinase_AS"/>
</dbReference>
<feature type="transmembrane region" description="Helical" evidence="5">
    <location>
        <begin position="388"/>
        <end position="407"/>
    </location>
</feature>
<dbReference type="PANTHER" id="PTHR43289">
    <property type="entry name" value="MITOGEN-ACTIVATED PROTEIN KINASE KINASE KINASE 20-RELATED"/>
    <property type="match status" value="1"/>
</dbReference>
<keyword evidence="3 7" id="KW-0418">Kinase</keyword>
<evidence type="ECO:0000256" key="3">
    <source>
        <dbReference type="ARBA" id="ARBA00022777"/>
    </source>
</evidence>
<sequence length="514" mass="53381">MLPLEPMDPTQISAYKLSGVLGRGGQGSVYAGEDGAGAKAAVKVLHTGLDGDDAHRRFVREAEAARKVAPFCTARVLDVGVEQGRPYIVSEYIPGPSLDRLVKNEGARPGTALERLAVATLTALAAIHRAGIVHRDFKPSNVIMGPEGPVVIDFGIARALDQTATSSVMGTPAFMAPEQFEGTAAGPAADLFSWASTMVFAATGTQAFRGDTMPSLMHAILTTEPDLSGVPEAIRPLLARCLDKDPARRPSAEGLLAQLTGLHAAGGTLHLPSPERAVPHDVAAATVPQGQFAGPVPQGPPPWQGPPLMRHPMPHAAPKAPGGVGHTIASVLTLVLGGVLALVLFVSAVSGGGGLHLTPGGLMIMFGALILFAPAFATAAWRHNVGAAICVLLVFPLCLLILVWGIVLGAEDDFPELLLAIVPALLIGLMLAVSALLLWQLNRVAAVLGGIGGLLMAAEVMGYILVATDIELPDLFYDLLGIESLFTRIMLASWLLTVGIALVVRAVRPASPGR</sequence>
<feature type="domain" description="Protein kinase" evidence="6">
    <location>
        <begin position="15"/>
        <end position="266"/>
    </location>
</feature>
<name>A0ABW7Z9M1_9ACTN</name>
<dbReference type="SUPFAM" id="SSF56112">
    <property type="entry name" value="Protein kinase-like (PK-like)"/>
    <property type="match status" value="1"/>
</dbReference>
<dbReference type="Pfam" id="PF00069">
    <property type="entry name" value="Pkinase"/>
    <property type="match status" value="1"/>
</dbReference>
<evidence type="ECO:0000256" key="4">
    <source>
        <dbReference type="ARBA" id="ARBA00022840"/>
    </source>
</evidence>
<keyword evidence="5" id="KW-0472">Membrane</keyword>
<dbReference type="EC" id="2.7.11.1" evidence="7"/>
<keyword evidence="5" id="KW-1133">Transmembrane helix</keyword>
<reference evidence="7 8" key="1">
    <citation type="submission" date="2024-10" db="EMBL/GenBank/DDBJ databases">
        <title>The Natural Products Discovery Center: Release of the First 8490 Sequenced Strains for Exploring Actinobacteria Biosynthetic Diversity.</title>
        <authorList>
            <person name="Kalkreuter E."/>
            <person name="Kautsar S.A."/>
            <person name="Yang D."/>
            <person name="Bader C.D."/>
            <person name="Teijaro C.N."/>
            <person name="Fluegel L."/>
            <person name="Davis C.M."/>
            <person name="Simpson J.R."/>
            <person name="Lauterbach L."/>
            <person name="Steele A.D."/>
            <person name="Gui C."/>
            <person name="Meng S."/>
            <person name="Li G."/>
            <person name="Viehrig K."/>
            <person name="Ye F."/>
            <person name="Su P."/>
            <person name="Kiefer A.F."/>
            <person name="Nichols A."/>
            <person name="Cepeda A.J."/>
            <person name="Yan W."/>
            <person name="Fan B."/>
            <person name="Jiang Y."/>
            <person name="Adhikari A."/>
            <person name="Zheng C.-J."/>
            <person name="Schuster L."/>
            <person name="Cowan T.M."/>
            <person name="Smanski M.J."/>
            <person name="Chevrette M.G."/>
            <person name="De Carvalho L.P.S."/>
            <person name="Shen B."/>
        </authorList>
    </citation>
    <scope>NUCLEOTIDE SEQUENCE [LARGE SCALE GENOMIC DNA]</scope>
    <source>
        <strain evidence="7 8">NPDC050545</strain>
    </source>
</reference>
<accession>A0ABW7Z9M1</accession>
<evidence type="ECO:0000256" key="5">
    <source>
        <dbReference type="SAM" id="Phobius"/>
    </source>
</evidence>
<proteinExistence type="predicted"/>
<protein>
    <submittedName>
        <fullName evidence="7">Serine/threonine-protein kinase</fullName>
        <ecNumber evidence="7">2.7.11.1</ecNumber>
    </submittedName>
</protein>
<dbReference type="CDD" id="cd14014">
    <property type="entry name" value="STKc_PknB_like"/>
    <property type="match status" value="1"/>
</dbReference>
<dbReference type="PROSITE" id="PS50011">
    <property type="entry name" value="PROTEIN_KINASE_DOM"/>
    <property type="match status" value="1"/>
</dbReference>
<evidence type="ECO:0000313" key="7">
    <source>
        <dbReference type="EMBL" id="MFI6504224.1"/>
    </source>
</evidence>
<keyword evidence="1 7" id="KW-0808">Transferase</keyword>
<dbReference type="GO" id="GO:0004674">
    <property type="term" value="F:protein serine/threonine kinase activity"/>
    <property type="evidence" value="ECO:0007669"/>
    <property type="project" value="UniProtKB-EC"/>
</dbReference>